<evidence type="ECO:0000313" key="1">
    <source>
        <dbReference type="EMBL" id="MDT3767087.1"/>
    </source>
</evidence>
<protein>
    <submittedName>
        <fullName evidence="1">Uncharacterized protein</fullName>
    </submittedName>
</protein>
<dbReference type="EMBL" id="JASXSX010000001">
    <property type="protein sequence ID" value="MDT3767087.1"/>
    <property type="molecule type" value="Genomic_DNA"/>
</dbReference>
<comment type="caution">
    <text evidence="1">The sequence shown here is derived from an EMBL/GenBank/DDBJ whole genome shotgun (WGS) entry which is preliminary data.</text>
</comment>
<accession>A0ABU3I9N5</accession>
<dbReference type="RefSeq" id="WP_313272416.1">
    <property type="nucleotide sequence ID" value="NZ_JASXSX010000001.1"/>
</dbReference>
<dbReference type="Proteomes" id="UP001247542">
    <property type="component" value="Unassembled WGS sequence"/>
</dbReference>
<keyword evidence="2" id="KW-1185">Reference proteome</keyword>
<name>A0ABU3I9N5_9ACTO</name>
<sequence>MAATALGYLNWGIEENQSNYGLGDLGGWPLDLLQIWGAYQNKANSADLYAWINSHLGNVSDGQGFGYADVLADADAWLIAKYMKLHPGEHQLSQAMAYTFKQSETNRIRRFYRERFAASADNLVLAFQTVSNGIDALGLTNIVGTAKLLEIASHASSLPDAHEAETLARAYAAFIASPHR</sequence>
<proteinExistence type="predicted"/>
<reference evidence="1 2" key="1">
    <citation type="submission" date="2023-06" db="EMBL/GenBank/DDBJ databases">
        <title>Draft genome sequence of Gleimia hominis type strain CCUG 57540T.</title>
        <authorList>
            <person name="Salva-Serra F."/>
            <person name="Cardew S."/>
            <person name="Jensie Markopoulos S."/>
            <person name="Ohlen M."/>
            <person name="Inganas E."/>
            <person name="Svensson-Stadler L."/>
            <person name="Moore E.R.B."/>
        </authorList>
    </citation>
    <scope>NUCLEOTIDE SEQUENCE [LARGE SCALE GENOMIC DNA]</scope>
    <source>
        <strain evidence="1 2">CCUG 57540</strain>
    </source>
</reference>
<evidence type="ECO:0000313" key="2">
    <source>
        <dbReference type="Proteomes" id="UP001247542"/>
    </source>
</evidence>
<gene>
    <name evidence="1" type="ORF">QS713_03265</name>
</gene>
<organism evidence="1 2">
    <name type="scientific">Gleimia hominis</name>
    <dbReference type="NCBI Taxonomy" id="595468"/>
    <lineage>
        <taxon>Bacteria</taxon>
        <taxon>Bacillati</taxon>
        <taxon>Actinomycetota</taxon>
        <taxon>Actinomycetes</taxon>
        <taxon>Actinomycetales</taxon>
        <taxon>Actinomycetaceae</taxon>
        <taxon>Gleimia</taxon>
    </lineage>
</organism>